<dbReference type="AlphaFoldDB" id="A0A1M7Y3L8"/>
<dbReference type="Proteomes" id="UP000184612">
    <property type="component" value="Unassembled WGS sequence"/>
</dbReference>
<dbReference type="EMBL" id="FRFD01000004">
    <property type="protein sequence ID" value="SHO46748.1"/>
    <property type="molecule type" value="Genomic_DNA"/>
</dbReference>
<reference evidence="1 2" key="1">
    <citation type="submission" date="2016-12" db="EMBL/GenBank/DDBJ databases">
        <authorList>
            <person name="Song W.-J."/>
            <person name="Kurnit D.M."/>
        </authorList>
    </citation>
    <scope>NUCLEOTIDE SEQUENCE [LARGE SCALE GENOMIC DNA]</scope>
    <source>
        <strain evidence="1 2">DSM 12503</strain>
    </source>
</reference>
<evidence type="ECO:0000313" key="2">
    <source>
        <dbReference type="Proteomes" id="UP000184612"/>
    </source>
</evidence>
<protein>
    <submittedName>
        <fullName evidence="1">Uncharacterized protein</fullName>
    </submittedName>
</protein>
<organism evidence="1 2">
    <name type="scientific">Anaerocolumna xylanovorans DSM 12503</name>
    <dbReference type="NCBI Taxonomy" id="1121345"/>
    <lineage>
        <taxon>Bacteria</taxon>
        <taxon>Bacillati</taxon>
        <taxon>Bacillota</taxon>
        <taxon>Clostridia</taxon>
        <taxon>Lachnospirales</taxon>
        <taxon>Lachnospiraceae</taxon>
        <taxon>Anaerocolumna</taxon>
    </lineage>
</organism>
<name>A0A1M7Y3L8_9FIRM</name>
<evidence type="ECO:0000313" key="1">
    <source>
        <dbReference type="EMBL" id="SHO46748.1"/>
    </source>
</evidence>
<dbReference type="STRING" id="1121345.SAMN02745217_01274"/>
<gene>
    <name evidence="1" type="ORF">SAMN02745217_01274</name>
</gene>
<proteinExistence type="predicted"/>
<keyword evidence="2" id="KW-1185">Reference proteome</keyword>
<accession>A0A1M7Y3L8</accession>
<sequence>MHQEDNSIILKCLARESAIKSPAANPAALNADYLSSHIYANNLAVCVDKYILCIILAMSSKASKHPIRTFFSLSAATLLISDNVDVRTVSARFGHAYTSTAMNIYFICFLQLSGSLSDQGICMISNIRMTRYILLIQSYHV</sequence>